<comment type="caution">
    <text evidence="4">The sequence shown here is derived from an EMBL/GenBank/DDBJ whole genome shotgun (WGS) entry which is preliminary data.</text>
</comment>
<feature type="compositionally biased region" description="Low complexity" evidence="2">
    <location>
        <begin position="287"/>
        <end position="298"/>
    </location>
</feature>
<dbReference type="EMBL" id="PKGI01000045">
    <property type="protein sequence ID" value="PLA75904.1"/>
    <property type="molecule type" value="Genomic_DNA"/>
</dbReference>
<keyword evidence="3" id="KW-1133">Transmembrane helix</keyword>
<feature type="compositionally biased region" description="Polar residues" evidence="2">
    <location>
        <begin position="905"/>
        <end position="931"/>
    </location>
</feature>
<protein>
    <submittedName>
        <fullName evidence="4">Uncharacterized protein</fullName>
    </submittedName>
</protein>
<feature type="compositionally biased region" description="Low complexity" evidence="2">
    <location>
        <begin position="932"/>
        <end position="943"/>
    </location>
</feature>
<feature type="region of interest" description="Disordered" evidence="2">
    <location>
        <begin position="244"/>
        <end position="368"/>
    </location>
</feature>
<gene>
    <name evidence="4" type="ORF">CYR79_09060</name>
</gene>
<evidence type="ECO:0000256" key="3">
    <source>
        <dbReference type="SAM" id="Phobius"/>
    </source>
</evidence>
<dbReference type="Proteomes" id="UP000234579">
    <property type="component" value="Unassembled WGS sequence"/>
</dbReference>
<feature type="coiled-coil region" evidence="1">
    <location>
        <begin position="565"/>
        <end position="608"/>
    </location>
</feature>
<feature type="coiled-coil region" evidence="1">
    <location>
        <begin position="661"/>
        <end position="801"/>
    </location>
</feature>
<evidence type="ECO:0000256" key="1">
    <source>
        <dbReference type="SAM" id="Coils"/>
    </source>
</evidence>
<sequence length="943" mass="105976">MAWFSRKKEEIVGTGKNKHESLYRKKKQKNRRKIRNQFPLIQSMKLRKISPSALVDFLANSKDGLLSSFEILFNENDVEKQKGYLVIALSEEDFKKAKLTRTDNRRDFGEFTNSINRDLIRSATLPRNIEEGYVVLVPSSSALETLGEYEELTSYADGFYWAVFPGDAVDSSVDEAKAYILKSRVTYQKLQELSNMAGEDATLELDNIQYNDSHDIIDADILLTTKEGNQVNVTDITEQVSEINQEQETSDNINFENTNVPETIVNENDGSNEESRSETVPPSTATSEVSNESQSESSLAPGELDGDFDDLDTINVGQKEVGHEIGSQDSETKSVSSEIENDSDSSENLNSEVAQTDEAENNSLTEDELEDPALRALAQASSDDIGQTKVNTADAASFVGTLKTKLSRYKHIDTELGVELDLSELDAVLSKNAYSIPLVDDVSENELEKMLNVKRQDANERLRKLHEDNVKTMINLYSNSVQQGLKMVRKATDFNDDRNEFGRRKAKIDNEYQELVAQNQAKLTDFRTNEEKKFEEDKQLHINAVVAKATQDFIEQYRPGLEARINNKENELQASAETNRNVQLDELAESKEKRVASLYEDINQLTLERITRDYNSKFYSVEKELAEAFMQDIEDTANKYYQAELSRQKTVQSKLDSDKTVDNLKSKLLETEESKQALIVKSNAVLEKSEREARENLKNLQAQFDRETEARNKKFADQLNKYEEELESKNATIAELKNKYEDLERSSRRELEDEKQDSIEKRRKLINEHDEAIRDIKAQTAKTLEAQEKTMTERIKQNELKTTRAVRNAKTMTAISLIVGIMFGGSVMLVGSHYLDKIGITSVQTSKVSKASSSHKTHSKKASSSSNSSSAEKSNSSSEVSSSETNASSASVNSNSTSMTNTASEVSSARNGQVSQVSNGQLQTNTSTQGLNNNTNSRISSRN</sequence>
<evidence type="ECO:0000256" key="2">
    <source>
        <dbReference type="SAM" id="MobiDB-lite"/>
    </source>
</evidence>
<reference evidence="5" key="1">
    <citation type="submission" date="2017-12" db="EMBL/GenBank/DDBJ databases">
        <authorList>
            <person name="Christensen H."/>
        </authorList>
    </citation>
    <scope>NUCLEOTIDE SEQUENCE [LARGE SCALE GENOMIC DNA]</scope>
    <source>
        <strain evidence="5">268A</strain>
    </source>
</reference>
<feature type="compositionally biased region" description="Polar residues" evidence="2">
    <location>
        <begin position="244"/>
        <end position="269"/>
    </location>
</feature>
<feature type="compositionally biased region" description="Low complexity" evidence="2">
    <location>
        <begin position="862"/>
        <end position="904"/>
    </location>
</feature>
<keyword evidence="3" id="KW-0472">Membrane</keyword>
<name>A0A2I2A940_9LACO</name>
<keyword evidence="1" id="KW-0175">Coiled coil</keyword>
<dbReference type="AlphaFoldDB" id="A0A2I2A940"/>
<feature type="region of interest" description="Disordered" evidence="2">
    <location>
        <begin position="849"/>
        <end position="943"/>
    </location>
</feature>
<evidence type="ECO:0000313" key="5">
    <source>
        <dbReference type="Proteomes" id="UP000234579"/>
    </source>
</evidence>
<evidence type="ECO:0000313" key="4">
    <source>
        <dbReference type="EMBL" id="PLA75904.1"/>
    </source>
</evidence>
<organism evidence="4 5">
    <name type="scientific">Ligilactobacillus agilis</name>
    <dbReference type="NCBI Taxonomy" id="1601"/>
    <lineage>
        <taxon>Bacteria</taxon>
        <taxon>Bacillati</taxon>
        <taxon>Bacillota</taxon>
        <taxon>Bacilli</taxon>
        <taxon>Lactobacillales</taxon>
        <taxon>Lactobacillaceae</taxon>
        <taxon>Ligilactobacillus</taxon>
    </lineage>
</organism>
<accession>A0A2I2A940</accession>
<feature type="transmembrane region" description="Helical" evidence="3">
    <location>
        <begin position="814"/>
        <end position="835"/>
    </location>
</feature>
<feature type="compositionally biased region" description="Acidic residues" evidence="2">
    <location>
        <begin position="355"/>
        <end position="368"/>
    </location>
</feature>
<proteinExistence type="predicted"/>
<dbReference type="RefSeq" id="WP_101812258.1">
    <property type="nucleotide sequence ID" value="NZ_PKGI01000045.1"/>
</dbReference>
<keyword evidence="3" id="KW-0812">Transmembrane</keyword>